<keyword evidence="2" id="KW-0813">Transport</keyword>
<evidence type="ECO:0000259" key="14">
    <source>
        <dbReference type="PROSITE" id="PS51473"/>
    </source>
</evidence>
<evidence type="ECO:0000313" key="16">
    <source>
        <dbReference type="Proteomes" id="UP001153076"/>
    </source>
</evidence>
<evidence type="ECO:0000313" key="15">
    <source>
        <dbReference type="EMBL" id="KAJ8429163.1"/>
    </source>
</evidence>
<evidence type="ECO:0000256" key="4">
    <source>
        <dbReference type="ARBA" id="ARBA00022581"/>
    </source>
</evidence>
<feature type="domain" description="Gnk2-homologous" evidence="14">
    <location>
        <begin position="36"/>
        <end position="141"/>
    </location>
</feature>
<keyword evidence="7" id="KW-0677">Repeat</keyword>
<evidence type="ECO:0000256" key="10">
    <source>
        <dbReference type="ARBA" id="ARBA00023136"/>
    </source>
</evidence>
<keyword evidence="16" id="KW-1185">Reference proteome</keyword>
<dbReference type="OrthoDB" id="1097929at2759"/>
<dbReference type="GO" id="GO:0042742">
    <property type="term" value="P:defense response to bacterium"/>
    <property type="evidence" value="ECO:0007669"/>
    <property type="project" value="TreeGrafter"/>
</dbReference>
<comment type="subcellular location">
    <subcellularLocation>
        <location evidence="12">Cell junction</location>
        <location evidence="12">Plasmodesma</location>
    </subcellularLocation>
    <subcellularLocation>
        <location evidence="1">Cell membrane</location>
        <topology evidence="1">Single-pass type I membrane protein</topology>
    </subcellularLocation>
</comment>
<protein>
    <recommendedName>
        <fullName evidence="14">Gnk2-homologous domain-containing protein</fullName>
    </recommendedName>
</protein>
<reference evidence="15" key="1">
    <citation type="submission" date="2022-04" db="EMBL/GenBank/DDBJ databases">
        <title>Carnegiea gigantea Genome sequencing and assembly v2.</title>
        <authorList>
            <person name="Copetti D."/>
            <person name="Sanderson M.J."/>
            <person name="Burquez A."/>
            <person name="Wojciechowski M.F."/>
        </authorList>
    </citation>
    <scope>NUCLEOTIDE SEQUENCE</scope>
    <source>
        <strain evidence="15">SGP5-SGP5p</strain>
        <tissue evidence="15">Aerial part</tissue>
    </source>
</reference>
<dbReference type="InterPro" id="IPR002902">
    <property type="entry name" value="GNK2"/>
</dbReference>
<gene>
    <name evidence="15" type="ORF">Cgig2_030300</name>
</gene>
<evidence type="ECO:0000256" key="7">
    <source>
        <dbReference type="ARBA" id="ARBA00022737"/>
    </source>
</evidence>
<keyword evidence="10" id="KW-0472">Membrane</keyword>
<name>A0A9Q1Q4R0_9CARY</name>
<dbReference type="AlphaFoldDB" id="A0A9Q1Q4R0"/>
<evidence type="ECO:0000256" key="13">
    <source>
        <dbReference type="ARBA" id="ARBA00038393"/>
    </source>
</evidence>
<dbReference type="PANTHER" id="PTHR32080">
    <property type="entry name" value="ANTIFUNGAL PROTEIN GINKBILOBIN-2-LIKE"/>
    <property type="match status" value="1"/>
</dbReference>
<dbReference type="PROSITE" id="PS51473">
    <property type="entry name" value="GNK2"/>
    <property type="match status" value="2"/>
</dbReference>
<feature type="domain" description="Gnk2-homologous" evidence="14">
    <location>
        <begin position="147"/>
        <end position="245"/>
    </location>
</feature>
<dbReference type="FunFam" id="3.30.430.20:FF:000001">
    <property type="entry name" value="cysteine-rich repeat secretory protein 3"/>
    <property type="match status" value="1"/>
</dbReference>
<evidence type="ECO:0000256" key="9">
    <source>
        <dbReference type="ARBA" id="ARBA00022989"/>
    </source>
</evidence>
<organism evidence="15 16">
    <name type="scientific">Carnegiea gigantea</name>
    <dbReference type="NCBI Taxonomy" id="171969"/>
    <lineage>
        <taxon>Eukaryota</taxon>
        <taxon>Viridiplantae</taxon>
        <taxon>Streptophyta</taxon>
        <taxon>Embryophyta</taxon>
        <taxon>Tracheophyta</taxon>
        <taxon>Spermatophyta</taxon>
        <taxon>Magnoliopsida</taxon>
        <taxon>eudicotyledons</taxon>
        <taxon>Gunneridae</taxon>
        <taxon>Pentapetalae</taxon>
        <taxon>Caryophyllales</taxon>
        <taxon>Cactineae</taxon>
        <taxon>Cactaceae</taxon>
        <taxon>Cactoideae</taxon>
        <taxon>Echinocereeae</taxon>
        <taxon>Carnegiea</taxon>
    </lineage>
</organism>
<comment type="caution">
    <text evidence="15">The sequence shown here is derived from an EMBL/GenBank/DDBJ whole genome shotgun (WGS) entry which is preliminary data.</text>
</comment>
<dbReference type="Pfam" id="PF01657">
    <property type="entry name" value="Stress-antifung"/>
    <property type="match status" value="2"/>
</dbReference>
<dbReference type="InterPro" id="IPR051378">
    <property type="entry name" value="Cell2Cell_Antifungal"/>
</dbReference>
<evidence type="ECO:0000256" key="2">
    <source>
        <dbReference type="ARBA" id="ARBA00022448"/>
    </source>
</evidence>
<keyword evidence="6" id="KW-0732">Signal</keyword>
<evidence type="ECO:0000256" key="3">
    <source>
        <dbReference type="ARBA" id="ARBA00022475"/>
    </source>
</evidence>
<evidence type="ECO:0000256" key="1">
    <source>
        <dbReference type="ARBA" id="ARBA00004251"/>
    </source>
</evidence>
<proteinExistence type="inferred from homology"/>
<evidence type="ECO:0000256" key="5">
    <source>
        <dbReference type="ARBA" id="ARBA00022692"/>
    </source>
</evidence>
<evidence type="ECO:0000256" key="6">
    <source>
        <dbReference type="ARBA" id="ARBA00022729"/>
    </source>
</evidence>
<keyword evidence="9" id="KW-1133">Transmembrane helix</keyword>
<comment type="similarity">
    <text evidence="13">Belongs to the cysteine-rich repeat secretory protein family. Plasmodesmata-located proteins (PDLD) subfamily.</text>
</comment>
<keyword evidence="4" id="KW-0945">Host-virus interaction</keyword>
<dbReference type="GO" id="GO:0009506">
    <property type="term" value="C:plasmodesma"/>
    <property type="evidence" value="ECO:0007669"/>
    <property type="project" value="UniProtKB-SubCell"/>
</dbReference>
<evidence type="ECO:0000256" key="11">
    <source>
        <dbReference type="ARBA" id="ARBA00023157"/>
    </source>
</evidence>
<keyword evidence="3" id="KW-1003">Cell membrane</keyword>
<dbReference type="GO" id="GO:0005886">
    <property type="term" value="C:plasma membrane"/>
    <property type="evidence" value="ECO:0007669"/>
    <property type="project" value="UniProtKB-SubCell"/>
</dbReference>
<sequence length="253" mass="27439">MELRRSITLLLHLMKSLIVFATLTTFAFTSASTDTFNFVYGGCARITYAPNSPYESNLDALLTSLVNSAMYTSFNKFTLGSPPNDVVYGLYQCRPDLPNPKRDCFACVQRALSQLGVLCVDSCGGAVQLEGCFVKYDNATFLGVEDKAVAVRKCGPPSQENNADELARRDEVLSYLLASGTTELFRAGRARNVQGVGQCVGDLSVAQCQDCLGEATGRLKTDCGPARWGDMFLGKCYVRYSTAGDHSLGSHVK</sequence>
<keyword evidence="8" id="KW-0965">Cell junction</keyword>
<dbReference type="Gene3D" id="3.30.430.20">
    <property type="entry name" value="Gnk2 domain, C-X8-C-X2-C motif"/>
    <property type="match status" value="2"/>
</dbReference>
<dbReference type="CDD" id="cd23509">
    <property type="entry name" value="Gnk2-like"/>
    <property type="match status" value="2"/>
</dbReference>
<dbReference type="Proteomes" id="UP001153076">
    <property type="component" value="Unassembled WGS sequence"/>
</dbReference>
<dbReference type="EMBL" id="JAKOGI010000928">
    <property type="protein sequence ID" value="KAJ8429163.1"/>
    <property type="molecule type" value="Genomic_DNA"/>
</dbReference>
<dbReference type="InterPro" id="IPR038408">
    <property type="entry name" value="GNK2_sf"/>
</dbReference>
<evidence type="ECO:0000256" key="8">
    <source>
        <dbReference type="ARBA" id="ARBA00022949"/>
    </source>
</evidence>
<keyword evidence="5" id="KW-0812">Transmembrane</keyword>
<dbReference type="PANTHER" id="PTHR32080:SF31">
    <property type="entry name" value="PLASMODESMATA-LOCATED PROTEIN 6"/>
    <property type="match status" value="1"/>
</dbReference>
<keyword evidence="11" id="KW-1015">Disulfide bond</keyword>
<accession>A0A9Q1Q4R0</accession>
<evidence type="ECO:0000256" key="12">
    <source>
        <dbReference type="ARBA" id="ARBA00024184"/>
    </source>
</evidence>